<sequence length="86" mass="9523">MLASVRTLFCSAQLSSDFSSLQVSLPITYVWNLSESESESENGNSGDKSGTICYCHAHCARSSVIEHNKAVMEDIHWARIPNEECL</sequence>
<proteinExistence type="predicted"/>
<dbReference type="Proteomes" id="UP001196413">
    <property type="component" value="Unassembled WGS sequence"/>
</dbReference>
<evidence type="ECO:0000313" key="1">
    <source>
        <dbReference type="EMBL" id="KAJ1371589.1"/>
    </source>
</evidence>
<gene>
    <name evidence="1" type="ORF">KIN20_033565</name>
</gene>
<keyword evidence="2" id="KW-1185">Reference proteome</keyword>
<dbReference type="AlphaFoldDB" id="A0AAD5R8N3"/>
<organism evidence="1 2">
    <name type="scientific">Parelaphostrongylus tenuis</name>
    <name type="common">Meningeal worm</name>
    <dbReference type="NCBI Taxonomy" id="148309"/>
    <lineage>
        <taxon>Eukaryota</taxon>
        <taxon>Metazoa</taxon>
        <taxon>Ecdysozoa</taxon>
        <taxon>Nematoda</taxon>
        <taxon>Chromadorea</taxon>
        <taxon>Rhabditida</taxon>
        <taxon>Rhabditina</taxon>
        <taxon>Rhabditomorpha</taxon>
        <taxon>Strongyloidea</taxon>
        <taxon>Metastrongylidae</taxon>
        <taxon>Parelaphostrongylus</taxon>
    </lineage>
</organism>
<dbReference type="EMBL" id="JAHQIW010007006">
    <property type="protein sequence ID" value="KAJ1371589.1"/>
    <property type="molecule type" value="Genomic_DNA"/>
</dbReference>
<accession>A0AAD5R8N3</accession>
<protein>
    <submittedName>
        <fullName evidence="1">Uncharacterized protein</fullName>
    </submittedName>
</protein>
<comment type="caution">
    <text evidence="1">The sequence shown here is derived from an EMBL/GenBank/DDBJ whole genome shotgun (WGS) entry which is preliminary data.</text>
</comment>
<evidence type="ECO:0000313" key="2">
    <source>
        <dbReference type="Proteomes" id="UP001196413"/>
    </source>
</evidence>
<name>A0AAD5R8N3_PARTN</name>
<reference evidence="1" key="1">
    <citation type="submission" date="2021-06" db="EMBL/GenBank/DDBJ databases">
        <title>Parelaphostrongylus tenuis whole genome reference sequence.</title>
        <authorList>
            <person name="Garwood T.J."/>
            <person name="Larsen P.A."/>
            <person name="Fountain-Jones N.M."/>
            <person name="Garbe J.R."/>
            <person name="Macchietto M.G."/>
            <person name="Kania S.A."/>
            <person name="Gerhold R.W."/>
            <person name="Richards J.E."/>
            <person name="Wolf T.M."/>
        </authorList>
    </citation>
    <scope>NUCLEOTIDE SEQUENCE</scope>
    <source>
        <strain evidence="1">MNPRO001-30</strain>
        <tissue evidence="1">Meninges</tissue>
    </source>
</reference>